<name>A0A418EH54_APHAT</name>
<evidence type="ECO:0000256" key="2">
    <source>
        <dbReference type="SAM" id="Phobius"/>
    </source>
</evidence>
<accession>A0A418EH54</accession>
<feature type="transmembrane region" description="Helical" evidence="2">
    <location>
        <begin position="419"/>
        <end position="438"/>
    </location>
</feature>
<protein>
    <submittedName>
        <fullName evidence="3">Uncharacterized protein</fullName>
    </submittedName>
</protein>
<dbReference type="VEuPathDB" id="FungiDB:H257_13109"/>
<dbReference type="AlphaFoldDB" id="A0A418EH54"/>
<feature type="transmembrane region" description="Helical" evidence="2">
    <location>
        <begin position="281"/>
        <end position="298"/>
    </location>
</feature>
<organism evidence="3 4">
    <name type="scientific">Aphanomyces astaci</name>
    <name type="common">Crayfish plague agent</name>
    <dbReference type="NCBI Taxonomy" id="112090"/>
    <lineage>
        <taxon>Eukaryota</taxon>
        <taxon>Sar</taxon>
        <taxon>Stramenopiles</taxon>
        <taxon>Oomycota</taxon>
        <taxon>Saprolegniomycetes</taxon>
        <taxon>Saprolegniales</taxon>
        <taxon>Verrucalvaceae</taxon>
        <taxon>Aphanomyces</taxon>
    </lineage>
</organism>
<evidence type="ECO:0000313" key="4">
    <source>
        <dbReference type="Proteomes" id="UP000285430"/>
    </source>
</evidence>
<reference evidence="3 4" key="1">
    <citation type="submission" date="2018-08" db="EMBL/GenBank/DDBJ databases">
        <title>Aphanomyces genome sequencing and annotation.</title>
        <authorList>
            <person name="Minardi D."/>
            <person name="Oidtmann B."/>
            <person name="Van Der Giezen M."/>
            <person name="Studholme D.J."/>
        </authorList>
    </citation>
    <scope>NUCLEOTIDE SEQUENCE [LARGE SCALE GENOMIC DNA]</scope>
    <source>
        <strain evidence="3 4">Da</strain>
    </source>
</reference>
<evidence type="ECO:0000313" key="3">
    <source>
        <dbReference type="EMBL" id="RHZ13093.1"/>
    </source>
</evidence>
<dbReference type="Proteomes" id="UP000285430">
    <property type="component" value="Unassembled WGS sequence"/>
</dbReference>
<feature type="compositionally biased region" description="Basic and acidic residues" evidence="1">
    <location>
        <begin position="633"/>
        <end position="646"/>
    </location>
</feature>
<sequence>MPSTAFSKKPVSRLRHIVWTRAPAAFRTGMAVVCVVCMVLDVVVNNWGLNDYIGNARSFFTPVLTKIASVKDLKDYFVFPTDASPWSSSNAGRFMLNHSLASIHARDDSHYVLTAGSYAVLDAANDICVDLIDEYPVRQGTTSAQLGHVTDKLVYIRGSTMSNLFGTMPPPAPPGTDPIQLTELGYRPGRLDCDMRLTTPLEVPAQGVVMQANLSMYRFYARAFCTGCMPIMELGLDKCQVHYSFNATTQSLVVHASEPIFGHNHYVGMLLERSSVTTTGLWVRITCVLYLVVAFSSSRKTIRWTNGLTLTTWFKKLNHTLSPVVYRYPSRAFSFSYLCFNSDIFVGLYLIAVLSDEKSSSIFSRVMYFWNKGSGNSFVVLRMWSINLRLLWFNCFVAKFMKWVANALGTTRHNGRNQFVGFFNFSSVTYIYIASALLTQRDNFTDFGNSDNTVVSSKMYLLDGISVDLFDSWFLRAYGGLAFALILNLLVVLCLDRVVNRIWWQHVAENSLGRQLMYNSTAIISDLGYNFVDVPHYGDAAIASPRGHSHRHKFEAMTKGSKAKPRQSFTQSLTKRYTVHNVPERIAEENGTLTTTITIADKPSHGRHRPANHKLAVVYAVVESNPKLPQHQPQDEHHGHYHDDDGSKGAAAADMFIMTQDSDGPARRILGVVATNHRDWWLFLEHSTWETVWAMSWRVYLQAFRNPSVGYVVVTHGPSTLKTIVSAICVMLVLVDVTSNNWELNDLIGNARTLFTPVLNVASRQDLTDTFTFAEGYSLSTTSNVGLFMLNYTLQKIRAH</sequence>
<feature type="transmembrane region" description="Helical" evidence="2">
    <location>
        <begin position="473"/>
        <end position="495"/>
    </location>
</feature>
<gene>
    <name evidence="3" type="ORF">DYB37_006149</name>
</gene>
<keyword evidence="2" id="KW-0812">Transmembrane</keyword>
<keyword evidence="2" id="KW-0472">Membrane</keyword>
<feature type="transmembrane region" description="Helical" evidence="2">
    <location>
        <begin position="335"/>
        <end position="355"/>
    </location>
</feature>
<dbReference type="VEuPathDB" id="FungiDB:H257_13110"/>
<feature type="region of interest" description="Disordered" evidence="1">
    <location>
        <begin position="627"/>
        <end position="646"/>
    </location>
</feature>
<keyword evidence="2" id="KW-1133">Transmembrane helix</keyword>
<proteinExistence type="predicted"/>
<evidence type="ECO:0000256" key="1">
    <source>
        <dbReference type="SAM" id="MobiDB-lite"/>
    </source>
</evidence>
<comment type="caution">
    <text evidence="3">The sequence shown here is derived from an EMBL/GenBank/DDBJ whole genome shotgun (WGS) entry which is preliminary data.</text>
</comment>
<dbReference type="EMBL" id="QUTH01004592">
    <property type="protein sequence ID" value="RHZ13093.1"/>
    <property type="molecule type" value="Genomic_DNA"/>
</dbReference>
<feature type="transmembrane region" description="Helical" evidence="2">
    <location>
        <begin position="375"/>
        <end position="398"/>
    </location>
</feature>